<keyword evidence="2" id="KW-1185">Reference proteome</keyword>
<dbReference type="PANTHER" id="PTHR38525">
    <property type="entry name" value="OS03G0824500 PROTEIN"/>
    <property type="match status" value="1"/>
</dbReference>
<dbReference type="AlphaFoldDB" id="A0AAV9E1I1"/>
<evidence type="ECO:0000313" key="2">
    <source>
        <dbReference type="Proteomes" id="UP001180020"/>
    </source>
</evidence>
<comment type="caution">
    <text evidence="1">The sequence shown here is derived from an EMBL/GenBank/DDBJ whole genome shotgun (WGS) entry which is preliminary data.</text>
</comment>
<reference evidence="1" key="2">
    <citation type="submission" date="2023-06" db="EMBL/GenBank/DDBJ databases">
        <authorList>
            <person name="Ma L."/>
            <person name="Liu K.-W."/>
            <person name="Li Z."/>
            <person name="Hsiao Y.-Y."/>
            <person name="Qi Y."/>
            <person name="Fu T."/>
            <person name="Tang G."/>
            <person name="Zhang D."/>
            <person name="Sun W.-H."/>
            <person name="Liu D.-K."/>
            <person name="Li Y."/>
            <person name="Chen G.-Z."/>
            <person name="Liu X.-D."/>
            <person name="Liao X.-Y."/>
            <person name="Jiang Y.-T."/>
            <person name="Yu X."/>
            <person name="Hao Y."/>
            <person name="Huang J."/>
            <person name="Zhao X.-W."/>
            <person name="Ke S."/>
            <person name="Chen Y.-Y."/>
            <person name="Wu W.-L."/>
            <person name="Hsu J.-L."/>
            <person name="Lin Y.-F."/>
            <person name="Huang M.-D."/>
            <person name="Li C.-Y."/>
            <person name="Huang L."/>
            <person name="Wang Z.-W."/>
            <person name="Zhao X."/>
            <person name="Zhong W.-Y."/>
            <person name="Peng D.-H."/>
            <person name="Ahmad S."/>
            <person name="Lan S."/>
            <person name="Zhang J.-S."/>
            <person name="Tsai W.-C."/>
            <person name="Van De Peer Y."/>
            <person name="Liu Z.-J."/>
        </authorList>
    </citation>
    <scope>NUCLEOTIDE SEQUENCE</scope>
    <source>
        <strain evidence="1">CP</strain>
        <tissue evidence="1">Leaves</tissue>
    </source>
</reference>
<dbReference type="EMBL" id="JAUJYO010000010">
    <property type="protein sequence ID" value="KAK1306693.1"/>
    <property type="molecule type" value="Genomic_DNA"/>
</dbReference>
<name>A0AAV9E1I1_ACOCL</name>
<accession>A0AAV9E1I1</accession>
<evidence type="ECO:0000313" key="1">
    <source>
        <dbReference type="EMBL" id="KAK1306693.1"/>
    </source>
</evidence>
<dbReference type="PANTHER" id="PTHR38525:SF1">
    <property type="entry name" value="OS03G0824500 PROTEIN"/>
    <property type="match status" value="1"/>
</dbReference>
<organism evidence="1 2">
    <name type="scientific">Acorus calamus</name>
    <name type="common">Sweet flag</name>
    <dbReference type="NCBI Taxonomy" id="4465"/>
    <lineage>
        <taxon>Eukaryota</taxon>
        <taxon>Viridiplantae</taxon>
        <taxon>Streptophyta</taxon>
        <taxon>Embryophyta</taxon>
        <taxon>Tracheophyta</taxon>
        <taxon>Spermatophyta</taxon>
        <taxon>Magnoliopsida</taxon>
        <taxon>Liliopsida</taxon>
        <taxon>Acoraceae</taxon>
        <taxon>Acorus</taxon>
    </lineage>
</organism>
<reference evidence="1" key="1">
    <citation type="journal article" date="2023" name="Nat. Commun.">
        <title>Diploid and tetraploid genomes of Acorus and the evolution of monocots.</title>
        <authorList>
            <person name="Ma L."/>
            <person name="Liu K.W."/>
            <person name="Li Z."/>
            <person name="Hsiao Y.Y."/>
            <person name="Qi Y."/>
            <person name="Fu T."/>
            <person name="Tang G.D."/>
            <person name="Zhang D."/>
            <person name="Sun W.H."/>
            <person name="Liu D.K."/>
            <person name="Li Y."/>
            <person name="Chen G.Z."/>
            <person name="Liu X.D."/>
            <person name="Liao X.Y."/>
            <person name="Jiang Y.T."/>
            <person name="Yu X."/>
            <person name="Hao Y."/>
            <person name="Huang J."/>
            <person name="Zhao X.W."/>
            <person name="Ke S."/>
            <person name="Chen Y.Y."/>
            <person name="Wu W.L."/>
            <person name="Hsu J.L."/>
            <person name="Lin Y.F."/>
            <person name="Huang M.D."/>
            <person name="Li C.Y."/>
            <person name="Huang L."/>
            <person name="Wang Z.W."/>
            <person name="Zhao X."/>
            <person name="Zhong W.Y."/>
            <person name="Peng D.H."/>
            <person name="Ahmad S."/>
            <person name="Lan S."/>
            <person name="Zhang J.S."/>
            <person name="Tsai W.C."/>
            <person name="Van de Peer Y."/>
            <person name="Liu Z.J."/>
        </authorList>
    </citation>
    <scope>NUCLEOTIDE SEQUENCE</scope>
    <source>
        <strain evidence="1">CP</strain>
    </source>
</reference>
<gene>
    <name evidence="1" type="ORF">QJS10_CPA10g01728</name>
</gene>
<proteinExistence type="predicted"/>
<sequence length="107" mass="11713">MGGGRRMGEVVFKGLTASLGVATLYLAATFSVNVYRGLSWHNSQTGVYGAQRILLGEELTDMKGLALKDNDMFNECHGQLVLNNFRRTESACLMFACSWDLNTSAIT</sequence>
<dbReference type="Proteomes" id="UP001180020">
    <property type="component" value="Unassembled WGS sequence"/>
</dbReference>
<protein>
    <submittedName>
        <fullName evidence="1">Uncharacterized protein</fullName>
    </submittedName>
</protein>